<dbReference type="AlphaFoldDB" id="A0A2H0N3I5"/>
<dbReference type="InterPro" id="IPR019476">
    <property type="entry name" value="T4SS_TraD_DNA-bd"/>
</dbReference>
<keyword evidence="5 6" id="KW-0472">Membrane</keyword>
<keyword evidence="4 6" id="KW-1133">Transmembrane helix</keyword>
<dbReference type="SUPFAM" id="SSF52540">
    <property type="entry name" value="P-loop containing nucleoside triphosphate hydrolases"/>
    <property type="match status" value="1"/>
</dbReference>
<proteinExistence type="predicted"/>
<organism evidence="9 10">
    <name type="scientific">Candidatus Magasanikbacteria bacterium CG11_big_fil_rev_8_21_14_0_20_43_7</name>
    <dbReference type="NCBI Taxonomy" id="1974654"/>
    <lineage>
        <taxon>Bacteria</taxon>
        <taxon>Candidatus Magasanikiibacteriota</taxon>
    </lineage>
</organism>
<evidence type="ECO:0000256" key="1">
    <source>
        <dbReference type="ARBA" id="ARBA00004651"/>
    </source>
</evidence>
<reference evidence="9 10" key="1">
    <citation type="submission" date="2017-09" db="EMBL/GenBank/DDBJ databases">
        <title>Depth-based differentiation of microbial function through sediment-hosted aquifers and enrichment of novel symbionts in the deep terrestrial subsurface.</title>
        <authorList>
            <person name="Probst A.J."/>
            <person name="Ladd B."/>
            <person name="Jarett J.K."/>
            <person name="Geller-Mcgrath D.E."/>
            <person name="Sieber C.M."/>
            <person name="Emerson J.B."/>
            <person name="Anantharaman K."/>
            <person name="Thomas B.C."/>
            <person name="Malmstrom R."/>
            <person name="Stieglmeier M."/>
            <person name="Klingl A."/>
            <person name="Woyke T."/>
            <person name="Ryan C.M."/>
            <person name="Banfield J.F."/>
        </authorList>
    </citation>
    <scope>NUCLEOTIDE SEQUENCE [LARGE SCALE GENOMIC DNA]</scope>
    <source>
        <strain evidence="9">CG11_big_fil_rev_8_21_14_0_20_43_7</strain>
    </source>
</reference>
<dbReference type="InterPro" id="IPR027417">
    <property type="entry name" value="P-loop_NTPase"/>
</dbReference>
<feature type="transmembrane region" description="Helical" evidence="6">
    <location>
        <begin position="26"/>
        <end position="47"/>
    </location>
</feature>
<feature type="domain" description="Type IV secretion system coupling protein TraD DNA-binding" evidence="7">
    <location>
        <begin position="445"/>
        <end position="784"/>
    </location>
</feature>
<name>A0A2H0N3I5_9BACT</name>
<dbReference type="InterPro" id="IPR051539">
    <property type="entry name" value="T4SS-coupling_protein"/>
</dbReference>
<gene>
    <name evidence="9" type="ORF">COV60_00180</name>
</gene>
<dbReference type="GO" id="GO:0005886">
    <property type="term" value="C:plasma membrane"/>
    <property type="evidence" value="ECO:0007669"/>
    <property type="project" value="UniProtKB-SubCell"/>
</dbReference>
<comment type="subcellular location">
    <subcellularLocation>
        <location evidence="1">Cell membrane</location>
        <topology evidence="1">Multi-pass membrane protein</topology>
    </subcellularLocation>
</comment>
<dbReference type="PANTHER" id="PTHR37937">
    <property type="entry name" value="CONJUGATIVE TRANSFER: DNA TRANSPORT"/>
    <property type="match status" value="1"/>
</dbReference>
<evidence type="ECO:0000259" key="7">
    <source>
        <dbReference type="Pfam" id="PF10412"/>
    </source>
</evidence>
<dbReference type="Gene3D" id="3.40.50.300">
    <property type="entry name" value="P-loop containing nucleotide triphosphate hydrolases"/>
    <property type="match status" value="2"/>
</dbReference>
<accession>A0A2H0N3I5</accession>
<dbReference type="Pfam" id="PF26449">
    <property type="entry name" value="DUF8128"/>
    <property type="match status" value="1"/>
</dbReference>
<evidence type="ECO:0000313" key="9">
    <source>
        <dbReference type="EMBL" id="PIR03464.1"/>
    </source>
</evidence>
<evidence type="ECO:0000256" key="2">
    <source>
        <dbReference type="ARBA" id="ARBA00022475"/>
    </source>
</evidence>
<evidence type="ECO:0000256" key="3">
    <source>
        <dbReference type="ARBA" id="ARBA00022692"/>
    </source>
</evidence>
<dbReference type="Proteomes" id="UP000229782">
    <property type="component" value="Unassembled WGS sequence"/>
</dbReference>
<evidence type="ECO:0000256" key="5">
    <source>
        <dbReference type="ARBA" id="ARBA00023136"/>
    </source>
</evidence>
<dbReference type="EMBL" id="PCWM01000004">
    <property type="protein sequence ID" value="PIR03464.1"/>
    <property type="molecule type" value="Genomic_DNA"/>
</dbReference>
<evidence type="ECO:0000259" key="8">
    <source>
        <dbReference type="Pfam" id="PF26449"/>
    </source>
</evidence>
<dbReference type="InterPro" id="IPR058441">
    <property type="entry name" value="DUF8128"/>
</dbReference>
<dbReference type="Pfam" id="PF10412">
    <property type="entry name" value="TrwB_AAD_bind"/>
    <property type="match status" value="1"/>
</dbReference>
<evidence type="ECO:0000256" key="4">
    <source>
        <dbReference type="ARBA" id="ARBA00022989"/>
    </source>
</evidence>
<evidence type="ECO:0000313" key="10">
    <source>
        <dbReference type="Proteomes" id="UP000229782"/>
    </source>
</evidence>
<dbReference type="CDD" id="cd01127">
    <property type="entry name" value="TrwB_TraG_TraD_VirD4"/>
    <property type="match status" value="1"/>
</dbReference>
<sequence>MYLLQFTASPEFTPLETQSSLVSGDLFLSVIIGLVSIGIAGVILLFVRTVTQTKGRAEKAFNRAVLQILVPKERKSEGQGGQVGGEDRLEQVKEEIGITETFFAGIAGLRAQRGIRQWLFGRDDHFSFEIVSHNNLIYFYIDIPKKMQHFIEQQIHAQYPYAEIDVMTDYNIFTETSVIVGAYLVPTQKGFFPFKSYKNMESDPLGSLLNSLARAESENSALAIQCVVRSAHKRWRREGITVVREVKKGKRFESVTNQSMALKMLEGIGTVAGDILRSTTDAKHDPMKDKQKDDYTLSSMEEDMLKGIEEKLSKGGMDVTIRVISASETEATTQLNLDNLIGAFSQYNVYRYGNSFKAIIPRNQTRLIQDFIYRSFHPKRFQLLTTQEMASLWHLPLHSTEAPKIKWLSGRKAPPPSNIPTSGLHLGYISYRGSRTEVFLGEADRRRHLYIIGKSGSGKSVTIANLAKQDIQSGKGVCIVDPHGDLVEDLLEHVPKHRADDVIIFDPSDVERPIGLNMLEAKTEDQKDFAVQEMIGIFYKLFPPEMIGPMFEHQMRNVMLTLMADIENSGTIIDIPRMFTDDEYVKKYLVKLKDPVVRAFWEKEMAKTSDFHKSEMLGYLISKVGRFVENEMMRNIMGQQKSGFDFREVMDNKKILFVNLAKGKTGEVNAKLLGLIVVAKLQMAAMGRADMAEENRSDFYLYIDEFQNFITDSISTILSEARKYRLDLILAHQYMGQLTDDKGKSDVRDAVLGNAGTFMVGRIGPDDSEVLAKEFAPTFGAYDLLNPPEYSFYTKLLIDGKASKPFSMNAYPPEKGNRELAGAIKQLARLKFGRDRAIVEAEILERTQLAAGAGQAKNDMIEPSL</sequence>
<keyword evidence="3 6" id="KW-0812">Transmembrane</keyword>
<dbReference type="PANTHER" id="PTHR37937:SF1">
    <property type="entry name" value="CONJUGATIVE TRANSFER: DNA TRANSPORT"/>
    <property type="match status" value="1"/>
</dbReference>
<keyword evidence="2" id="KW-1003">Cell membrane</keyword>
<protein>
    <submittedName>
        <fullName evidence="9">Uncharacterized protein</fullName>
    </submittedName>
</protein>
<comment type="caution">
    <text evidence="9">The sequence shown here is derived from an EMBL/GenBank/DDBJ whole genome shotgun (WGS) entry which is preliminary data.</text>
</comment>
<feature type="domain" description="DUF8128" evidence="8">
    <location>
        <begin position="122"/>
        <end position="407"/>
    </location>
</feature>
<evidence type="ECO:0000256" key="6">
    <source>
        <dbReference type="SAM" id="Phobius"/>
    </source>
</evidence>